<evidence type="ECO:0000313" key="2">
    <source>
        <dbReference type="EMBL" id="SER96971.1"/>
    </source>
</evidence>
<evidence type="ECO:0000256" key="1">
    <source>
        <dbReference type="SAM" id="MobiDB-lite"/>
    </source>
</evidence>
<reference evidence="3" key="1">
    <citation type="submission" date="2016-10" db="EMBL/GenBank/DDBJ databases">
        <authorList>
            <person name="Varghese N."/>
            <person name="Submissions S."/>
        </authorList>
    </citation>
    <scope>NUCLEOTIDE SEQUENCE [LARGE SCALE GENOMIC DNA]</scope>
    <source>
        <strain evidence="3">DSM 44260</strain>
    </source>
</reference>
<sequence>MPRKETAGLPAGNREFGPDSPNGGAAGGGGRCVIDQPTALPLRAFREEFPVSSPTTTLRRAARGVVTTIAVSAALVTGAGVAAADLSPAQLRSTTDSYLFSQSLTQFQTTRANRPYATQLDWSTDGCSNSPDNPFGFNFVKACYRHDFGYRNYKKQGRFTETTRLSIDNNFKTDLYTICAGNWSCNRTADVYYAAVRQFGNS</sequence>
<gene>
    <name evidence="2" type="ORF">SAMN04487818_106303</name>
</gene>
<organism evidence="2 3">
    <name type="scientific">Actinokineospora terrae</name>
    <dbReference type="NCBI Taxonomy" id="155974"/>
    <lineage>
        <taxon>Bacteria</taxon>
        <taxon>Bacillati</taxon>
        <taxon>Actinomycetota</taxon>
        <taxon>Actinomycetes</taxon>
        <taxon>Pseudonocardiales</taxon>
        <taxon>Pseudonocardiaceae</taxon>
        <taxon>Actinokineospora</taxon>
    </lineage>
</organism>
<dbReference type="AlphaFoldDB" id="A0A1H9TIH9"/>
<feature type="region of interest" description="Disordered" evidence="1">
    <location>
        <begin position="1"/>
        <end position="31"/>
    </location>
</feature>
<protein>
    <submittedName>
        <fullName evidence="2">Phospholipase A2</fullName>
    </submittedName>
</protein>
<dbReference type="GO" id="GO:0004623">
    <property type="term" value="F:phospholipase A2 activity"/>
    <property type="evidence" value="ECO:0007669"/>
    <property type="project" value="InterPro"/>
</dbReference>
<accession>A0A1H9TIH9</accession>
<dbReference type="InterPro" id="IPR015141">
    <property type="entry name" value="PLipase_A2_prok/fun"/>
</dbReference>
<proteinExistence type="predicted"/>
<dbReference type="SUPFAM" id="SSF48619">
    <property type="entry name" value="Phospholipase A2, PLA2"/>
    <property type="match status" value="1"/>
</dbReference>
<dbReference type="GO" id="GO:0006644">
    <property type="term" value="P:phospholipid metabolic process"/>
    <property type="evidence" value="ECO:0007669"/>
    <property type="project" value="InterPro"/>
</dbReference>
<dbReference type="EMBL" id="FOGI01000006">
    <property type="protein sequence ID" value="SER96971.1"/>
    <property type="molecule type" value="Genomic_DNA"/>
</dbReference>
<dbReference type="Pfam" id="PF09056">
    <property type="entry name" value="Phospholip_A2_3"/>
    <property type="match status" value="1"/>
</dbReference>
<dbReference type="Proteomes" id="UP000199051">
    <property type="component" value="Unassembled WGS sequence"/>
</dbReference>
<dbReference type="Gene3D" id="1.20.90.10">
    <property type="entry name" value="Phospholipase A2 domain"/>
    <property type="match status" value="1"/>
</dbReference>
<name>A0A1H9TIH9_9PSEU</name>
<dbReference type="STRING" id="155974.SAMN04487818_106303"/>
<dbReference type="GO" id="GO:0050482">
    <property type="term" value="P:arachidonate secretion"/>
    <property type="evidence" value="ECO:0007669"/>
    <property type="project" value="InterPro"/>
</dbReference>
<keyword evidence="3" id="KW-1185">Reference proteome</keyword>
<dbReference type="InterPro" id="IPR036444">
    <property type="entry name" value="PLipase_A2_dom_sf"/>
</dbReference>
<evidence type="ECO:0000313" key="3">
    <source>
        <dbReference type="Proteomes" id="UP000199051"/>
    </source>
</evidence>